<comment type="caution">
    <text evidence="14">The sequence shown here is derived from an EMBL/GenBank/DDBJ whole genome shotgun (WGS) entry which is preliminary data.</text>
</comment>
<dbReference type="InterPro" id="IPR018022">
    <property type="entry name" value="IPT"/>
</dbReference>
<feature type="binding site" evidence="10">
    <location>
        <begin position="15"/>
        <end position="20"/>
    </location>
    <ligand>
        <name>substrate</name>
    </ligand>
</feature>
<evidence type="ECO:0000256" key="7">
    <source>
        <dbReference type="ARBA" id="ARBA00022840"/>
    </source>
</evidence>
<keyword evidence="8 10" id="KW-0460">Magnesium</keyword>
<evidence type="ECO:0000256" key="12">
    <source>
        <dbReference type="RuleBase" id="RU003784"/>
    </source>
</evidence>
<protein>
    <recommendedName>
        <fullName evidence="10">tRNA dimethylallyltransferase</fullName>
        <ecNumber evidence="10">2.5.1.75</ecNumber>
    </recommendedName>
    <alternativeName>
        <fullName evidence="10">Dimethylallyl diphosphate:tRNA dimethylallyltransferase</fullName>
        <shortName evidence="10">DMAPP:tRNA dimethylallyltransferase</shortName>
        <shortName evidence="10">DMATase</shortName>
    </alternativeName>
    <alternativeName>
        <fullName evidence="10">Isopentenyl-diphosphate:tRNA isopentenyltransferase</fullName>
        <shortName evidence="10">IPP transferase</shortName>
        <shortName evidence="10">IPPT</shortName>
        <shortName evidence="10">IPTase</shortName>
    </alternativeName>
</protein>
<keyword evidence="4 10" id="KW-0808">Transferase</keyword>
<dbReference type="Gene3D" id="1.10.20.140">
    <property type="match status" value="1"/>
</dbReference>
<proteinExistence type="inferred from homology"/>
<reference evidence="14 15" key="1">
    <citation type="submission" date="2018-05" db="EMBL/GenBank/DDBJ databases">
        <title>Genomic Encyclopedia of Type Strains, Phase IV (KMG-IV): sequencing the most valuable type-strain genomes for metagenomic binning, comparative biology and taxonomic classification.</title>
        <authorList>
            <person name="Goeker M."/>
        </authorList>
    </citation>
    <scope>NUCLEOTIDE SEQUENCE [LARGE SCALE GENOMIC DNA]</scope>
    <source>
        <strain evidence="14 15">DSM 22440</strain>
    </source>
</reference>
<dbReference type="RefSeq" id="WP_110250345.1">
    <property type="nucleotide sequence ID" value="NZ_QJJR01000002.1"/>
</dbReference>
<dbReference type="EMBL" id="QJJR01000002">
    <property type="protein sequence ID" value="PXW92458.1"/>
    <property type="molecule type" value="Genomic_DNA"/>
</dbReference>
<dbReference type="PANTHER" id="PTHR11088:SF60">
    <property type="entry name" value="TRNA DIMETHYLALLYLTRANSFERASE"/>
    <property type="match status" value="1"/>
</dbReference>
<organism evidence="14 15">
    <name type="scientific">Streptohalobacillus salinus</name>
    <dbReference type="NCBI Taxonomy" id="621096"/>
    <lineage>
        <taxon>Bacteria</taxon>
        <taxon>Bacillati</taxon>
        <taxon>Bacillota</taxon>
        <taxon>Bacilli</taxon>
        <taxon>Bacillales</taxon>
        <taxon>Bacillaceae</taxon>
        <taxon>Streptohalobacillus</taxon>
    </lineage>
</organism>
<comment type="similarity">
    <text evidence="3 10 13">Belongs to the IPP transferase family.</text>
</comment>
<evidence type="ECO:0000256" key="4">
    <source>
        <dbReference type="ARBA" id="ARBA00022679"/>
    </source>
</evidence>
<dbReference type="GO" id="GO:0052381">
    <property type="term" value="F:tRNA dimethylallyltransferase activity"/>
    <property type="evidence" value="ECO:0007669"/>
    <property type="project" value="UniProtKB-UniRule"/>
</dbReference>
<keyword evidence="7 10" id="KW-0067">ATP-binding</keyword>
<dbReference type="EC" id="2.5.1.75" evidence="10"/>
<dbReference type="HAMAP" id="MF_00185">
    <property type="entry name" value="IPP_trans"/>
    <property type="match status" value="1"/>
</dbReference>
<evidence type="ECO:0000256" key="6">
    <source>
        <dbReference type="ARBA" id="ARBA00022741"/>
    </source>
</evidence>
<dbReference type="InterPro" id="IPR039657">
    <property type="entry name" value="Dimethylallyltransferase"/>
</dbReference>
<feature type="site" description="Interaction with substrate tRNA" evidence="10">
    <location>
        <position position="122"/>
    </location>
</feature>
<comment type="function">
    <text evidence="2 10 12">Catalyzes the transfer of a dimethylallyl group onto the adenine at position 37 in tRNAs that read codons beginning with uridine, leading to the formation of N6-(dimethylallyl)adenosine (i(6)A).</text>
</comment>
<dbReference type="NCBIfam" id="TIGR00174">
    <property type="entry name" value="miaA"/>
    <property type="match status" value="1"/>
</dbReference>
<accession>A0A2V3WIT2</accession>
<dbReference type="SUPFAM" id="SSF52540">
    <property type="entry name" value="P-loop containing nucleoside triphosphate hydrolases"/>
    <property type="match status" value="1"/>
</dbReference>
<dbReference type="InterPro" id="IPR027417">
    <property type="entry name" value="P-loop_NTPase"/>
</dbReference>
<comment type="subunit">
    <text evidence="10">Monomer.</text>
</comment>
<keyword evidence="5 10" id="KW-0819">tRNA processing</keyword>
<feature type="site" description="Interaction with substrate tRNA" evidence="10">
    <location>
        <position position="104"/>
    </location>
</feature>
<evidence type="ECO:0000256" key="1">
    <source>
        <dbReference type="ARBA" id="ARBA00001946"/>
    </source>
</evidence>
<gene>
    <name evidence="10" type="primary">miaA</name>
    <name evidence="14" type="ORF">DES38_10236</name>
</gene>
<evidence type="ECO:0000256" key="8">
    <source>
        <dbReference type="ARBA" id="ARBA00022842"/>
    </source>
</evidence>
<dbReference type="GO" id="GO:0005524">
    <property type="term" value="F:ATP binding"/>
    <property type="evidence" value="ECO:0007669"/>
    <property type="project" value="UniProtKB-UniRule"/>
</dbReference>
<dbReference type="Proteomes" id="UP000247922">
    <property type="component" value="Unassembled WGS sequence"/>
</dbReference>
<comment type="catalytic activity">
    <reaction evidence="9 10 11">
        <text>adenosine(37) in tRNA + dimethylallyl diphosphate = N(6)-dimethylallyladenosine(37) in tRNA + diphosphate</text>
        <dbReference type="Rhea" id="RHEA:26482"/>
        <dbReference type="Rhea" id="RHEA-COMP:10162"/>
        <dbReference type="Rhea" id="RHEA-COMP:10375"/>
        <dbReference type="ChEBI" id="CHEBI:33019"/>
        <dbReference type="ChEBI" id="CHEBI:57623"/>
        <dbReference type="ChEBI" id="CHEBI:74411"/>
        <dbReference type="ChEBI" id="CHEBI:74415"/>
        <dbReference type="EC" id="2.5.1.75"/>
    </reaction>
</comment>
<dbReference type="OrthoDB" id="9776390at2"/>
<evidence type="ECO:0000256" key="9">
    <source>
        <dbReference type="ARBA" id="ARBA00049563"/>
    </source>
</evidence>
<evidence type="ECO:0000313" key="15">
    <source>
        <dbReference type="Proteomes" id="UP000247922"/>
    </source>
</evidence>
<sequence>MEKDKETVVAIVGPTAVGKTSLSLALATHFDGEIISGDSMQIYQGMDIATAKASKEEQQVVPHHLIDILAPDASYSVADFKQAVEEKVAEIHRRDKLPILVGGTGLYIDAFIRNYQLADVNRDVSYEENIKQAIATEGVQAVYQRLETVDPRTAATIHPNNERRLIRALEVYDRTGKTMSDLREEQVANAPYHVVLIGLEMERDILYQRINQRVEKMIENGLVEEARHFYNRGFKTAQSMKAIGYKELIPYFEGALSLAEAVELLKRNSRRYAKRQYTWFRNKMDVSWYQMSVTEKDEIFEKIIKDLAGILNSI</sequence>
<feature type="binding site" evidence="10">
    <location>
        <begin position="13"/>
        <end position="20"/>
    </location>
    <ligand>
        <name>ATP</name>
        <dbReference type="ChEBI" id="CHEBI:30616"/>
    </ligand>
</feature>
<feature type="region of interest" description="Interaction with substrate tRNA" evidence="10">
    <location>
        <begin position="38"/>
        <end position="41"/>
    </location>
</feature>
<dbReference type="PANTHER" id="PTHR11088">
    <property type="entry name" value="TRNA DIMETHYLALLYLTRANSFERASE"/>
    <property type="match status" value="1"/>
</dbReference>
<dbReference type="AlphaFoldDB" id="A0A2V3WIT2"/>
<dbReference type="FunFam" id="1.10.20.140:FF:000001">
    <property type="entry name" value="tRNA dimethylallyltransferase"/>
    <property type="match status" value="1"/>
</dbReference>
<evidence type="ECO:0000256" key="2">
    <source>
        <dbReference type="ARBA" id="ARBA00003213"/>
    </source>
</evidence>
<dbReference type="Gene3D" id="3.40.50.300">
    <property type="entry name" value="P-loop containing nucleotide triphosphate hydrolases"/>
    <property type="match status" value="1"/>
</dbReference>
<dbReference type="GO" id="GO:0006400">
    <property type="term" value="P:tRNA modification"/>
    <property type="evidence" value="ECO:0007669"/>
    <property type="project" value="TreeGrafter"/>
</dbReference>
<name>A0A2V3WIT2_9BACI</name>
<dbReference type="Pfam" id="PF01715">
    <property type="entry name" value="IPPT"/>
    <property type="match status" value="1"/>
</dbReference>
<comment type="caution">
    <text evidence="10">Lacks conserved residue(s) required for the propagation of feature annotation.</text>
</comment>
<comment type="cofactor">
    <cofactor evidence="1 10">
        <name>Mg(2+)</name>
        <dbReference type="ChEBI" id="CHEBI:18420"/>
    </cofactor>
</comment>
<keyword evidence="15" id="KW-1185">Reference proteome</keyword>
<evidence type="ECO:0000256" key="10">
    <source>
        <dbReference type="HAMAP-Rule" id="MF_00185"/>
    </source>
</evidence>
<evidence type="ECO:0000256" key="3">
    <source>
        <dbReference type="ARBA" id="ARBA00005842"/>
    </source>
</evidence>
<evidence type="ECO:0000313" key="14">
    <source>
        <dbReference type="EMBL" id="PXW92458.1"/>
    </source>
</evidence>
<evidence type="ECO:0000256" key="5">
    <source>
        <dbReference type="ARBA" id="ARBA00022694"/>
    </source>
</evidence>
<evidence type="ECO:0000256" key="13">
    <source>
        <dbReference type="RuleBase" id="RU003785"/>
    </source>
</evidence>
<evidence type="ECO:0000256" key="11">
    <source>
        <dbReference type="RuleBase" id="RU003783"/>
    </source>
</evidence>
<keyword evidence="6 10" id="KW-0547">Nucleotide-binding</keyword>